<gene>
    <name evidence="2" type="ORF">PX653_11455</name>
</gene>
<dbReference type="Proteomes" id="UP001216510">
    <property type="component" value="Chromosome"/>
</dbReference>
<evidence type="ECO:0000256" key="1">
    <source>
        <dbReference type="SAM" id="MobiDB-lite"/>
    </source>
</evidence>
<feature type="region of interest" description="Disordered" evidence="1">
    <location>
        <begin position="1"/>
        <end position="28"/>
    </location>
</feature>
<accession>A0ABY8BK58</accession>
<proteinExistence type="predicted"/>
<dbReference type="EMBL" id="CP119083">
    <property type="protein sequence ID" value="WEF35338.1"/>
    <property type="molecule type" value="Genomic_DNA"/>
</dbReference>
<sequence>MRILSVADVDEQRSASGQHQRGCCDEPSNRWDSLQRPRIRATAFANKQQVVKNFYTVVVKLAFFYKTCNNDVFQDIKVDNA</sequence>
<organism evidence="2 3">
    <name type="scientific">Pseudoduganella chitinolytica</name>
    <dbReference type="NCBI Taxonomy" id="34070"/>
    <lineage>
        <taxon>Bacteria</taxon>
        <taxon>Pseudomonadati</taxon>
        <taxon>Pseudomonadota</taxon>
        <taxon>Betaproteobacteria</taxon>
        <taxon>Burkholderiales</taxon>
        <taxon>Oxalobacteraceae</taxon>
        <taxon>Telluria group</taxon>
        <taxon>Pseudoduganella</taxon>
    </lineage>
</organism>
<reference evidence="2 3" key="1">
    <citation type="submission" date="2023-02" db="EMBL/GenBank/DDBJ databases">
        <title>Gemone sequence of Telluria chitinolytica ACM 3522T.</title>
        <authorList>
            <person name="Frediansyah A."/>
            <person name="Miess H."/>
            <person name="Gross H."/>
        </authorList>
    </citation>
    <scope>NUCLEOTIDE SEQUENCE [LARGE SCALE GENOMIC DNA]</scope>
    <source>
        <strain evidence="2 3">ACM 3522</strain>
    </source>
</reference>
<dbReference type="RefSeq" id="WP_277418002.1">
    <property type="nucleotide sequence ID" value="NZ_CP119083.1"/>
</dbReference>
<keyword evidence="3" id="KW-1185">Reference proteome</keyword>
<evidence type="ECO:0000313" key="3">
    <source>
        <dbReference type="Proteomes" id="UP001216510"/>
    </source>
</evidence>
<name>A0ABY8BK58_9BURK</name>
<protein>
    <submittedName>
        <fullName evidence="2">Uncharacterized protein</fullName>
    </submittedName>
</protein>
<evidence type="ECO:0000313" key="2">
    <source>
        <dbReference type="EMBL" id="WEF35338.1"/>
    </source>
</evidence>